<gene>
    <name evidence="1" type="ORF">ACA1_317980</name>
</gene>
<dbReference type="GeneID" id="14919577"/>
<reference evidence="1 2" key="1">
    <citation type="journal article" date="2013" name="Genome Biol.">
        <title>Genome of Acanthamoeba castellanii highlights extensive lateral gene transfer and early evolution of tyrosine kinase signaling.</title>
        <authorList>
            <person name="Clarke M."/>
            <person name="Lohan A.J."/>
            <person name="Liu B."/>
            <person name="Lagkouvardos I."/>
            <person name="Roy S."/>
            <person name="Zafar N."/>
            <person name="Bertelli C."/>
            <person name="Schilde C."/>
            <person name="Kianianmomeni A."/>
            <person name="Burglin T.R."/>
            <person name="Frech C."/>
            <person name="Turcotte B."/>
            <person name="Kopec K.O."/>
            <person name="Synnott J.M."/>
            <person name="Choo C."/>
            <person name="Paponov I."/>
            <person name="Finkler A."/>
            <person name="Soon Heng Tan C."/>
            <person name="Hutchins A.P."/>
            <person name="Weinmeier T."/>
            <person name="Rattei T."/>
            <person name="Chu J.S."/>
            <person name="Gimenez G."/>
            <person name="Irimia M."/>
            <person name="Rigden D.J."/>
            <person name="Fitzpatrick D.A."/>
            <person name="Lorenzo-Morales J."/>
            <person name="Bateman A."/>
            <person name="Chiu C.H."/>
            <person name="Tang P."/>
            <person name="Hegemann P."/>
            <person name="Fromm H."/>
            <person name="Raoult D."/>
            <person name="Greub G."/>
            <person name="Miranda-Saavedra D."/>
            <person name="Chen N."/>
            <person name="Nash P."/>
            <person name="Ginger M.L."/>
            <person name="Horn M."/>
            <person name="Schaap P."/>
            <person name="Caler L."/>
            <person name="Loftus B."/>
        </authorList>
    </citation>
    <scope>NUCLEOTIDE SEQUENCE [LARGE SCALE GENOMIC DNA]</scope>
    <source>
        <strain evidence="1 2">Neff</strain>
    </source>
</reference>
<dbReference type="Proteomes" id="UP000011083">
    <property type="component" value="Unassembled WGS sequence"/>
</dbReference>
<dbReference type="SUPFAM" id="SSF55144">
    <property type="entry name" value="LigT-like"/>
    <property type="match status" value="1"/>
</dbReference>
<dbReference type="RefSeq" id="XP_004340831.1">
    <property type="nucleotide sequence ID" value="XM_004340783.1"/>
</dbReference>
<dbReference type="PANTHER" id="PTHR37474">
    <property type="entry name" value="RNA LIGASE/CYCLIC NUCLEOTIDE PHOSPHODIESTERASE"/>
    <property type="match status" value="1"/>
</dbReference>
<accession>L8GZU0</accession>
<organism evidence="1 2">
    <name type="scientific">Acanthamoeba castellanii (strain ATCC 30010 / Neff)</name>
    <dbReference type="NCBI Taxonomy" id="1257118"/>
    <lineage>
        <taxon>Eukaryota</taxon>
        <taxon>Amoebozoa</taxon>
        <taxon>Discosea</taxon>
        <taxon>Longamoebia</taxon>
        <taxon>Centramoebida</taxon>
        <taxon>Acanthamoebidae</taxon>
        <taxon>Acanthamoeba</taxon>
    </lineage>
</organism>
<dbReference type="AlphaFoldDB" id="L8GZU0"/>
<keyword evidence="1" id="KW-0808">Transferase</keyword>
<dbReference type="OMA" id="IRWEHDP"/>
<dbReference type="VEuPathDB" id="AmoebaDB:ACA1_317980"/>
<dbReference type="InterPro" id="IPR009097">
    <property type="entry name" value="Cyclic_Pdiesterase"/>
</dbReference>
<evidence type="ECO:0000313" key="2">
    <source>
        <dbReference type="Proteomes" id="UP000011083"/>
    </source>
</evidence>
<protein>
    <submittedName>
        <fullName evidence="1">Polynucleotide adenyltransferase</fullName>
    </submittedName>
</protein>
<dbReference type="KEGG" id="acan:ACA1_317980"/>
<name>L8GZU0_ACACF</name>
<proteinExistence type="predicted"/>
<evidence type="ECO:0000313" key="1">
    <source>
        <dbReference type="EMBL" id="ELR18779.1"/>
    </source>
</evidence>
<dbReference type="EMBL" id="KB007945">
    <property type="protein sequence ID" value="ELR18779.1"/>
    <property type="molecule type" value="Genomic_DNA"/>
</dbReference>
<sequence>MEQPQQRVASAEEDDRQLAADVLEHAAQVPEESRIQRTPKRPTGVLSAVVVTPPTELWPPIQALRSQYDPACERWMPHINLLYPFVLDEFFTEAADELTRALASFQPFKLRFEGFREFHHTKSNTLWLEPQTEDRLLGVYRYCSNQARKTPAGFVPHLTIGQFKSLFRLHS</sequence>
<dbReference type="Gene3D" id="3.90.1140.10">
    <property type="entry name" value="Cyclic phosphodiesterase"/>
    <property type="match status" value="1"/>
</dbReference>
<dbReference type="PANTHER" id="PTHR37474:SF1">
    <property type="entry name" value="2'-5' RNA LIGASE FAMILY PROTEIN"/>
    <property type="match status" value="1"/>
</dbReference>
<keyword evidence="2" id="KW-1185">Reference proteome</keyword>
<dbReference type="Pfam" id="PF13563">
    <property type="entry name" value="2_5_RNA_ligase2"/>
    <property type="match status" value="1"/>
</dbReference>
<dbReference type="OrthoDB" id="10263155at2759"/>
<dbReference type="GO" id="GO:0016740">
    <property type="term" value="F:transferase activity"/>
    <property type="evidence" value="ECO:0007669"/>
    <property type="project" value="UniProtKB-KW"/>
</dbReference>